<dbReference type="Proteomes" id="UP001244297">
    <property type="component" value="Unassembled WGS sequence"/>
</dbReference>
<sequence>MRVLVRTIMAASLIMADAAQAASLTATQGGQQAETQVTPYEARLKNILDRDEKSWKRLSASICAGCGAPPPPLEIANATPSYVRAQREAAAAPPPPATTASKHAARPASVQSAALREYEGARTRVVRSSSTHVRLTAKARRYARYARLRLIRHQRRLALLQAQRRHALLAARAQQTAHRVRVAGLGLGGSEREEARFGDERRPVPLPPERPDMLCADDRGVAKTGFRPSSACVSPR</sequence>
<evidence type="ECO:0000256" key="1">
    <source>
        <dbReference type="SAM" id="MobiDB-lite"/>
    </source>
</evidence>
<proteinExistence type="predicted"/>
<feature type="chain" id="PRO_5045686888" evidence="2">
    <location>
        <begin position="22"/>
        <end position="236"/>
    </location>
</feature>
<dbReference type="RefSeq" id="WP_238291120.1">
    <property type="nucleotide sequence ID" value="NZ_BPQS01000032.1"/>
</dbReference>
<evidence type="ECO:0000313" key="4">
    <source>
        <dbReference type="Proteomes" id="UP001244297"/>
    </source>
</evidence>
<feature type="signal peptide" evidence="2">
    <location>
        <begin position="1"/>
        <end position="21"/>
    </location>
</feature>
<evidence type="ECO:0000313" key="3">
    <source>
        <dbReference type="EMBL" id="MDN3574292.1"/>
    </source>
</evidence>
<keyword evidence="4" id="KW-1185">Reference proteome</keyword>
<feature type="region of interest" description="Disordered" evidence="1">
    <location>
        <begin position="84"/>
        <end position="111"/>
    </location>
</feature>
<dbReference type="EMBL" id="JAUFPT010000097">
    <property type="protein sequence ID" value="MDN3574292.1"/>
    <property type="molecule type" value="Genomic_DNA"/>
</dbReference>
<reference evidence="4" key="1">
    <citation type="journal article" date="2019" name="Int. J. Syst. Evol. Microbiol.">
        <title>The Global Catalogue of Microorganisms (GCM) 10K type strain sequencing project: providing services to taxonomists for standard genome sequencing and annotation.</title>
        <authorList>
            <consortium name="The Broad Institute Genomics Platform"/>
            <consortium name="The Broad Institute Genome Sequencing Center for Infectious Disease"/>
            <person name="Wu L."/>
            <person name="Ma J."/>
        </authorList>
    </citation>
    <scope>NUCLEOTIDE SEQUENCE [LARGE SCALE GENOMIC DNA]</scope>
    <source>
        <strain evidence="4">CECT 7806</strain>
    </source>
</reference>
<organism evidence="3 4">
    <name type="scientific">Methylobacterium longum</name>
    <dbReference type="NCBI Taxonomy" id="767694"/>
    <lineage>
        <taxon>Bacteria</taxon>
        <taxon>Pseudomonadati</taxon>
        <taxon>Pseudomonadota</taxon>
        <taxon>Alphaproteobacteria</taxon>
        <taxon>Hyphomicrobiales</taxon>
        <taxon>Methylobacteriaceae</taxon>
        <taxon>Methylobacterium</taxon>
    </lineage>
</organism>
<name>A0ABT8AWK1_9HYPH</name>
<evidence type="ECO:0000256" key="2">
    <source>
        <dbReference type="SAM" id="SignalP"/>
    </source>
</evidence>
<accession>A0ABT8AWK1</accession>
<comment type="caution">
    <text evidence="3">The sequence shown here is derived from an EMBL/GenBank/DDBJ whole genome shotgun (WGS) entry which is preliminary data.</text>
</comment>
<protein>
    <submittedName>
        <fullName evidence="3">Uncharacterized protein</fullName>
    </submittedName>
</protein>
<gene>
    <name evidence="3" type="ORF">QWZ18_27260</name>
</gene>
<feature type="region of interest" description="Disordered" evidence="1">
    <location>
        <begin position="191"/>
        <end position="213"/>
    </location>
</feature>
<keyword evidence="2" id="KW-0732">Signal</keyword>